<dbReference type="PANTHER" id="PTHR43742:SF6">
    <property type="entry name" value="OXIDOREDUCTASE YYAE-RELATED"/>
    <property type="match status" value="1"/>
</dbReference>
<dbReference type="Gene3D" id="3.40.228.10">
    <property type="entry name" value="Dimethylsulfoxide Reductase, domain 2"/>
    <property type="match status" value="1"/>
</dbReference>
<dbReference type="SMART" id="SM00926">
    <property type="entry name" value="Molybdop_Fe4S4"/>
    <property type="match status" value="1"/>
</dbReference>
<keyword evidence="3" id="KW-0408">Iron</keyword>
<dbReference type="InterPro" id="IPR006656">
    <property type="entry name" value="Mopterin_OxRdtase"/>
</dbReference>
<dbReference type="GO" id="GO:0046872">
    <property type="term" value="F:metal ion binding"/>
    <property type="evidence" value="ECO:0007669"/>
    <property type="project" value="UniProtKB-KW"/>
</dbReference>
<dbReference type="GO" id="GO:0051536">
    <property type="term" value="F:iron-sulfur cluster binding"/>
    <property type="evidence" value="ECO:0007669"/>
    <property type="project" value="UniProtKB-KW"/>
</dbReference>
<evidence type="ECO:0000256" key="4">
    <source>
        <dbReference type="ARBA" id="ARBA00023014"/>
    </source>
</evidence>
<evidence type="ECO:0000256" key="3">
    <source>
        <dbReference type="ARBA" id="ARBA00023004"/>
    </source>
</evidence>
<keyword evidence="4" id="KW-0411">Iron-sulfur</keyword>
<dbReference type="AlphaFoldDB" id="E0XTA3"/>
<keyword evidence="2" id="KW-0479">Metal-binding</keyword>
<dbReference type="InterPro" id="IPR009010">
    <property type="entry name" value="Asp_de-COase-like_dom_sf"/>
</dbReference>
<dbReference type="Gene3D" id="3.40.50.740">
    <property type="match status" value="1"/>
</dbReference>
<dbReference type="SUPFAM" id="SSF53706">
    <property type="entry name" value="Formate dehydrogenase/DMSO reductase, domains 1-3"/>
    <property type="match status" value="1"/>
</dbReference>
<evidence type="ECO:0000259" key="5">
    <source>
        <dbReference type="SMART" id="SM00926"/>
    </source>
</evidence>
<dbReference type="Gene3D" id="2.20.25.90">
    <property type="entry name" value="ADC-like domains"/>
    <property type="match status" value="1"/>
</dbReference>
<comment type="similarity">
    <text evidence="1">Belongs to the prokaryotic molybdopterin-containing oxidoreductase family.</text>
</comment>
<dbReference type="PANTHER" id="PTHR43742">
    <property type="entry name" value="TRIMETHYLAMINE-N-OXIDE REDUCTASE"/>
    <property type="match status" value="1"/>
</dbReference>
<accession>E0XTA3</accession>
<dbReference type="GO" id="GO:0016491">
    <property type="term" value="F:oxidoreductase activity"/>
    <property type="evidence" value="ECO:0007669"/>
    <property type="project" value="InterPro"/>
</dbReference>
<organism evidence="6">
    <name type="scientific">uncultured alpha proteobacterium HF0130_20P23</name>
    <dbReference type="NCBI Taxonomy" id="710809"/>
    <lineage>
        <taxon>Bacteria</taxon>
        <taxon>Pseudomonadati</taxon>
        <taxon>Pseudomonadota</taxon>
        <taxon>Alphaproteobacteria</taxon>
        <taxon>environmental samples</taxon>
    </lineage>
</organism>
<dbReference type="InterPro" id="IPR006657">
    <property type="entry name" value="MoPterin_dinucl-bd_dom"/>
</dbReference>
<dbReference type="InterPro" id="IPR006963">
    <property type="entry name" value="Mopterin_OxRdtase_4Fe-4S_dom"/>
</dbReference>
<dbReference type="Pfam" id="PF04879">
    <property type="entry name" value="Molybdop_Fe4S4"/>
    <property type="match status" value="1"/>
</dbReference>
<dbReference type="Pfam" id="PF00384">
    <property type="entry name" value="Molybdopterin"/>
    <property type="match status" value="1"/>
</dbReference>
<dbReference type="SUPFAM" id="SSF50692">
    <property type="entry name" value="ADC-like"/>
    <property type="match status" value="1"/>
</dbReference>
<dbReference type="InterPro" id="IPR050612">
    <property type="entry name" value="Prok_Mopterin_Oxidored"/>
</dbReference>
<dbReference type="Gene3D" id="2.40.40.20">
    <property type="match status" value="1"/>
</dbReference>
<name>E0XTA3_9PROT</name>
<dbReference type="EMBL" id="GU474870">
    <property type="protein sequence ID" value="ADI17644.1"/>
    <property type="molecule type" value="Genomic_DNA"/>
</dbReference>
<sequence>MLKASDLQSSGEFVMPDGQSKATIDQEQTLKNVVCTSCDGFCPVAVKVDDGQAVKVTTRDHPLLKDVLCMKGAFAPKSFAHPSRLLHPLKRIGSRGEGKWKRVSWEEAMDGIASKLQNVIDKYGPEAFAVGQSGATGLSDGGLARRFMNHIGSPNWISGVAYCMGNTAAVNRLVYGWYPRDDILNSNCIVLFGHDPRRHSWTMEYKSIRMRQAKGAKLIVLDPRKSENAEVADIWLPLRAGTDALMTFGWLKVIVDEELYDKDFVRNWTVGFEEFVHRLNEYPLSRVAEVTGVDEELIRSAARMYATTGPATIPWSPITDQQVSSTSAIRLQCILRAITGNIDIKGGDRFIGFNPSVRSASEIEGHDLLSEKQKSKQLGSQEFPVFTYRGMEALGDATEKVWGIRYANLVNGCYMANPMAVFKAMADSDPYPVKAFFAMANNALMAYANTDRVYKALMNQELIVSFEHAMTPTADISDYVLPGDSWLERPSMQQGISEQAVEPPGECKNVATFWHMLASRMGLEDVFPWKTQEELINYALEPSGMTWDQVVAAGRMPNLYRGQAEFQEERKYLKTGFATPSGKVELYSKTLEDLGFDPLPYYREAAEPTAELPLRMFIGLPDDEYFRTGMRHVPELRQRAPSQSFFMSPEDAQALSLSDGNWARVKTKVGGVMGRVYTRTSMPKGLVRVPHGWWMPESERGLEKMAGMWDFCDARITTDDDPELIDIEQGIPHMKGVPCAVEKLDPYQVERLEREYSEANELMRGPEGKMLKSKSKSDDFMFDDFTGDGLEFEAVELSLYGRNTK</sequence>
<evidence type="ECO:0000256" key="2">
    <source>
        <dbReference type="ARBA" id="ARBA00022723"/>
    </source>
</evidence>
<evidence type="ECO:0000256" key="1">
    <source>
        <dbReference type="ARBA" id="ARBA00010312"/>
    </source>
</evidence>
<evidence type="ECO:0000313" key="6">
    <source>
        <dbReference type="EMBL" id="ADI17644.1"/>
    </source>
</evidence>
<protein>
    <submittedName>
        <fullName evidence="6">Anaerobic dehydrogenases, typically selenocysteine-containing</fullName>
    </submittedName>
</protein>
<reference evidence="6" key="1">
    <citation type="journal article" date="2011" name="Environ. Microbiol.">
        <title>Time-series analyses of Monterey Bay coastal microbial picoplankton using a 'genome proxy' microarray.</title>
        <authorList>
            <person name="Rich V.I."/>
            <person name="Pham V.D."/>
            <person name="Eppley J."/>
            <person name="Shi Y."/>
            <person name="DeLong E.F."/>
        </authorList>
    </citation>
    <scope>NUCLEOTIDE SEQUENCE</scope>
</reference>
<proteinExistence type="inferred from homology"/>
<dbReference type="GO" id="GO:0043546">
    <property type="term" value="F:molybdopterin cofactor binding"/>
    <property type="evidence" value="ECO:0007669"/>
    <property type="project" value="InterPro"/>
</dbReference>
<feature type="domain" description="4Fe-4S Mo/W bis-MGD-type" evidence="5">
    <location>
        <begin position="28"/>
        <end position="81"/>
    </location>
</feature>
<dbReference type="Pfam" id="PF01568">
    <property type="entry name" value="Molydop_binding"/>
    <property type="match status" value="1"/>
</dbReference>